<feature type="compositionally biased region" description="Low complexity" evidence="1">
    <location>
        <begin position="102"/>
        <end position="115"/>
    </location>
</feature>
<proteinExistence type="predicted"/>
<dbReference type="AlphaFoldDB" id="A0ABD1QL25"/>
<feature type="region of interest" description="Disordered" evidence="1">
    <location>
        <begin position="95"/>
        <end position="115"/>
    </location>
</feature>
<keyword evidence="3" id="KW-1185">Reference proteome</keyword>
<evidence type="ECO:0000313" key="3">
    <source>
        <dbReference type="Proteomes" id="UP001604336"/>
    </source>
</evidence>
<gene>
    <name evidence="2" type="ORF">Adt_36964</name>
</gene>
<name>A0ABD1QL25_9LAMI</name>
<feature type="region of interest" description="Disordered" evidence="1">
    <location>
        <begin position="23"/>
        <end position="62"/>
    </location>
</feature>
<organism evidence="2 3">
    <name type="scientific">Abeliophyllum distichum</name>
    <dbReference type="NCBI Taxonomy" id="126358"/>
    <lineage>
        <taxon>Eukaryota</taxon>
        <taxon>Viridiplantae</taxon>
        <taxon>Streptophyta</taxon>
        <taxon>Embryophyta</taxon>
        <taxon>Tracheophyta</taxon>
        <taxon>Spermatophyta</taxon>
        <taxon>Magnoliopsida</taxon>
        <taxon>eudicotyledons</taxon>
        <taxon>Gunneridae</taxon>
        <taxon>Pentapetalae</taxon>
        <taxon>asterids</taxon>
        <taxon>lamiids</taxon>
        <taxon>Lamiales</taxon>
        <taxon>Oleaceae</taxon>
        <taxon>Forsythieae</taxon>
        <taxon>Abeliophyllum</taxon>
    </lineage>
</organism>
<dbReference type="EMBL" id="JBFOLK010000011">
    <property type="protein sequence ID" value="KAL2476228.1"/>
    <property type="molecule type" value="Genomic_DNA"/>
</dbReference>
<comment type="caution">
    <text evidence="2">The sequence shown here is derived from an EMBL/GenBank/DDBJ whole genome shotgun (WGS) entry which is preliminary data.</text>
</comment>
<reference evidence="3" key="1">
    <citation type="submission" date="2024-07" db="EMBL/GenBank/DDBJ databases">
        <title>Two chromosome-level genome assemblies of Korean endemic species Abeliophyllum distichum and Forsythia ovata (Oleaceae).</title>
        <authorList>
            <person name="Jang H."/>
        </authorList>
    </citation>
    <scope>NUCLEOTIDE SEQUENCE [LARGE SCALE GENOMIC DNA]</scope>
</reference>
<dbReference type="Proteomes" id="UP001604336">
    <property type="component" value="Unassembled WGS sequence"/>
</dbReference>
<accession>A0ABD1QL25</accession>
<sequence>MMMASQLGGGSMVDMETMGNNVKNINGLSSSSNNSRLSDRSGVVGSGGARHFNLRGPPLAPPVVVGNRVVNGNPSIGGSGFETMGNGLGQSIMVNGIRATPGNNSMNMNRRGSMN</sequence>
<evidence type="ECO:0000313" key="2">
    <source>
        <dbReference type="EMBL" id="KAL2476228.1"/>
    </source>
</evidence>
<protein>
    <submittedName>
        <fullName evidence="2">Transcriptional corepressor SEUSS-like</fullName>
    </submittedName>
</protein>
<evidence type="ECO:0000256" key="1">
    <source>
        <dbReference type="SAM" id="MobiDB-lite"/>
    </source>
</evidence>